<dbReference type="Proteomes" id="UP000784294">
    <property type="component" value="Unassembled WGS sequence"/>
</dbReference>
<evidence type="ECO:0000313" key="2">
    <source>
        <dbReference type="EMBL" id="VEL39677.1"/>
    </source>
</evidence>
<gene>
    <name evidence="2" type="ORF">PXEA_LOCUS33117</name>
</gene>
<feature type="compositionally biased region" description="Polar residues" evidence="1">
    <location>
        <begin position="1"/>
        <end position="13"/>
    </location>
</feature>
<keyword evidence="3" id="KW-1185">Reference proteome</keyword>
<sequence>MASDCSTFKSSARLQHHACLPSRPSGRAHFSSSQPSPRDNPVRSIFGASKAATVETSRKRNPKGSMVVPTVIKGRDRILAPGGPGKSSDPIPRDPVPDAERKVHINHCNEKQDGTD</sequence>
<comment type="caution">
    <text evidence="2">The sequence shown here is derived from an EMBL/GenBank/DDBJ whole genome shotgun (WGS) entry which is preliminary data.</text>
</comment>
<protein>
    <submittedName>
        <fullName evidence="2">Uncharacterized protein</fullName>
    </submittedName>
</protein>
<accession>A0A3S5C738</accession>
<feature type="region of interest" description="Disordered" evidence="1">
    <location>
        <begin position="1"/>
        <end position="116"/>
    </location>
</feature>
<evidence type="ECO:0000256" key="1">
    <source>
        <dbReference type="SAM" id="MobiDB-lite"/>
    </source>
</evidence>
<feature type="compositionally biased region" description="Basic and acidic residues" evidence="1">
    <location>
        <begin position="91"/>
        <end position="116"/>
    </location>
</feature>
<proteinExistence type="predicted"/>
<reference evidence="2" key="1">
    <citation type="submission" date="2018-11" db="EMBL/GenBank/DDBJ databases">
        <authorList>
            <consortium name="Pathogen Informatics"/>
        </authorList>
    </citation>
    <scope>NUCLEOTIDE SEQUENCE</scope>
</reference>
<dbReference type="AlphaFoldDB" id="A0A3S5C738"/>
<dbReference type="EMBL" id="CAAALY010262130">
    <property type="protein sequence ID" value="VEL39677.1"/>
    <property type="molecule type" value="Genomic_DNA"/>
</dbReference>
<name>A0A3S5C738_9PLAT</name>
<organism evidence="2 3">
    <name type="scientific">Protopolystoma xenopodis</name>
    <dbReference type="NCBI Taxonomy" id="117903"/>
    <lineage>
        <taxon>Eukaryota</taxon>
        <taxon>Metazoa</taxon>
        <taxon>Spiralia</taxon>
        <taxon>Lophotrochozoa</taxon>
        <taxon>Platyhelminthes</taxon>
        <taxon>Monogenea</taxon>
        <taxon>Polyopisthocotylea</taxon>
        <taxon>Polystomatidea</taxon>
        <taxon>Polystomatidae</taxon>
        <taxon>Protopolystoma</taxon>
    </lineage>
</organism>
<evidence type="ECO:0000313" key="3">
    <source>
        <dbReference type="Proteomes" id="UP000784294"/>
    </source>
</evidence>